<evidence type="ECO:0000313" key="2">
    <source>
        <dbReference type="EMBL" id="VIO88464.1"/>
    </source>
</evidence>
<dbReference type="OrthoDB" id="295078at2759"/>
<dbReference type="WBParaSite" id="Bm3145c.1">
    <property type="protein sequence ID" value="Bm3145c.1"/>
    <property type="gene ID" value="WBGene00223406"/>
</dbReference>
<organism evidence="2">
    <name type="scientific">Brugia malayi</name>
    <name type="common">Filarial nematode worm</name>
    <dbReference type="NCBI Taxonomy" id="6279"/>
    <lineage>
        <taxon>Eukaryota</taxon>
        <taxon>Metazoa</taxon>
        <taxon>Ecdysozoa</taxon>
        <taxon>Nematoda</taxon>
        <taxon>Chromadorea</taxon>
        <taxon>Rhabditida</taxon>
        <taxon>Spirurina</taxon>
        <taxon>Spiruromorpha</taxon>
        <taxon>Filarioidea</taxon>
        <taxon>Onchocercidae</taxon>
        <taxon>Brugia</taxon>
    </lineage>
</organism>
<dbReference type="EMBL" id="CAAKNF010000196">
    <property type="protein sequence ID" value="VIO88464.1"/>
    <property type="molecule type" value="Genomic_DNA"/>
</dbReference>
<accession>A0A4E9EWB5</accession>
<reference evidence="2" key="2">
    <citation type="submission" date="2019-04" db="EMBL/GenBank/DDBJ databases">
        <authorList>
            <person name="Howe K."/>
            <person name="Paulini M."/>
            <person name="Williams G."/>
        </authorList>
    </citation>
    <scope>NUCLEOTIDE SEQUENCE [LARGE SCALE GENOMIC DNA]</scope>
    <source>
        <strain evidence="2">FR3</strain>
    </source>
</reference>
<sequence length="510" mass="58425">MVYRQRKIWQKFQWTKKRLRTENRLLRQRIDYLEQESSALADRLIKGQVNLAQEAENCMSISHELLKLRDINSDAHRRLEEAYDTIRDLSCKKNEELTECATQVDDTSMIEHIHALQQDIIDTRAREADNEIIIKDLKLRIQELELANKRLRERPPDDGIAGLQEELISVKMREAEASLSLKEMRQRFAELEQHWTKYISNRILENDASKMCLEGRATLSNFNLQLNNIAANESQVITSNDKLSQQQPPTTVPQSARQRLAKLTATLIGTINAESSDTGVNASDSSGNMAIKELEDQLMGVRIREADTVAELKEMRQKVMELETQNHVCTNQLKRQDEEMKRLRDEKGDILQRQKELSDQIKEERRKAVEVESELKERSVMERLKYSEAMQHIADLKQAITHLELKKVEKWTHTQLRGSSICDLDDDSLTGAIGSHVSGDAVSITSDELTTLIADMQVRIPELSELSDKLVKENGIMPNCSNIKDQLKDDVLEEDGNDTTDSGFQTSDTS</sequence>
<dbReference type="Proteomes" id="UP000006672">
    <property type="component" value="Unassembled WGS sequence"/>
</dbReference>
<evidence type="ECO:0000313" key="4">
    <source>
        <dbReference type="WBParaSite" id="Bm3145c.1"/>
    </source>
</evidence>
<feature type="coiled-coil region" evidence="1">
    <location>
        <begin position="305"/>
        <end position="406"/>
    </location>
</feature>
<dbReference type="CTD" id="66059656"/>
<dbReference type="RefSeq" id="XP_042930894.1">
    <property type="nucleotide sequence ID" value="XM_043074960.1"/>
</dbReference>
<accession>A0A5S6PJN1</accession>
<dbReference type="GeneID" id="66059656"/>
<dbReference type="AlphaFoldDB" id="A0A4E9EWB5"/>
<proteinExistence type="predicted"/>
<reference evidence="4" key="3">
    <citation type="submission" date="2019-12" db="UniProtKB">
        <authorList>
            <consortium name="WormBaseParasite"/>
        </authorList>
    </citation>
    <scope>IDENTIFICATION</scope>
</reference>
<feature type="coiled-coil region" evidence="1">
    <location>
        <begin position="134"/>
        <end position="194"/>
    </location>
</feature>
<keyword evidence="3" id="KW-1185">Reference proteome</keyword>
<protein>
    <submittedName>
        <fullName evidence="4">BMA-TBC-6</fullName>
    </submittedName>
</protein>
<keyword evidence="1" id="KW-0175">Coiled coil</keyword>
<evidence type="ECO:0000313" key="3">
    <source>
        <dbReference type="Proteomes" id="UP000006672"/>
    </source>
</evidence>
<evidence type="ECO:0000256" key="1">
    <source>
        <dbReference type="SAM" id="Coils"/>
    </source>
</evidence>
<name>A0A4E9EWB5_BRUMA</name>
<gene>
    <name evidence="2 4" type="primary">Bma-eat-17</name>
    <name evidence="2" type="ORF">BM_BM3145</name>
</gene>
<reference evidence="3" key="1">
    <citation type="journal article" date="2007" name="Science">
        <title>Draft genome of the filarial nematode parasite Brugia malayi.</title>
        <authorList>
            <person name="Ghedin E."/>
            <person name="Wang S."/>
            <person name="Spiro D."/>
            <person name="Caler E."/>
            <person name="Zhao Q."/>
            <person name="Crabtree J."/>
            <person name="Allen J.E."/>
            <person name="Delcher A.L."/>
            <person name="Guiliano D.B."/>
            <person name="Miranda-Saavedra D."/>
            <person name="Angiuoli S.V."/>
            <person name="Creasy T."/>
            <person name="Amedeo P."/>
            <person name="Haas B."/>
            <person name="El-Sayed N.M."/>
            <person name="Wortman J.R."/>
            <person name="Feldblyum T."/>
            <person name="Tallon L."/>
            <person name="Schatz M."/>
            <person name="Shumway M."/>
            <person name="Koo H."/>
            <person name="Salzberg S.L."/>
            <person name="Schobel S."/>
            <person name="Pertea M."/>
            <person name="Pop M."/>
            <person name="White O."/>
            <person name="Barton G.J."/>
            <person name="Carlow C.K."/>
            <person name="Crawford M.J."/>
            <person name="Daub J."/>
            <person name="Dimmic M.W."/>
            <person name="Estes C.F."/>
            <person name="Foster J.M."/>
            <person name="Ganatra M."/>
            <person name="Gregory W.F."/>
            <person name="Johnson N.M."/>
            <person name="Jin J."/>
            <person name="Komuniecki R."/>
            <person name="Korf I."/>
            <person name="Kumar S."/>
            <person name="Laney S."/>
            <person name="Li B.W."/>
            <person name="Li W."/>
            <person name="Lindblom T.H."/>
            <person name="Lustigman S."/>
            <person name="Ma D."/>
            <person name="Maina C.V."/>
            <person name="Martin D.M."/>
            <person name="McCarter J.P."/>
            <person name="McReynolds L."/>
            <person name="Mitreva M."/>
            <person name="Nutman T.B."/>
            <person name="Parkinson J."/>
            <person name="Peregrin-Alvarez J.M."/>
            <person name="Poole C."/>
            <person name="Ren Q."/>
            <person name="Saunders L."/>
            <person name="Sluder A.E."/>
            <person name="Smith K."/>
            <person name="Stanke M."/>
            <person name="Unnasch T.R."/>
            <person name="Ware J."/>
            <person name="Wei A.D."/>
            <person name="Weil G."/>
            <person name="Williams D.J."/>
            <person name="Zhang Y."/>
            <person name="Williams S.A."/>
            <person name="Fraser-Liggett C."/>
            <person name="Slatko B."/>
            <person name="Blaxter M.L."/>
            <person name="Scott A.L."/>
        </authorList>
    </citation>
    <scope>NUCLEOTIDE SEQUENCE</scope>
    <source>
        <strain evidence="3">FR3</strain>
    </source>
</reference>